<protein>
    <recommendedName>
        <fullName evidence="2">Fatty acid desaturase domain-containing protein</fullName>
    </recommendedName>
</protein>
<feature type="transmembrane region" description="Helical" evidence="1">
    <location>
        <begin position="198"/>
        <end position="217"/>
    </location>
</feature>
<dbReference type="GO" id="GO:0006629">
    <property type="term" value="P:lipid metabolic process"/>
    <property type="evidence" value="ECO:0007669"/>
    <property type="project" value="InterPro"/>
</dbReference>
<evidence type="ECO:0000259" key="2">
    <source>
        <dbReference type="Pfam" id="PF00487"/>
    </source>
</evidence>
<evidence type="ECO:0000313" key="3">
    <source>
        <dbReference type="EMBL" id="CCA85004.1"/>
    </source>
</evidence>
<proteinExistence type="predicted"/>
<gene>
    <name evidence="3" type="ORF">RALSY_10995</name>
</gene>
<reference evidence="3" key="1">
    <citation type="journal article" date="2011" name="PLoS ONE">
        <title>Ralstonia syzygii, the Blood Disease Bacterium and some Asian R. solanacearum strains form a single genomic species despite divergent lifestyles.</title>
        <authorList>
            <person name="Remenant B."/>
            <person name="de Cambiaire J.C."/>
            <person name="Cellier G."/>
            <person name="Jacobs J.M."/>
            <person name="Mangenot S."/>
            <person name="Barbe V."/>
            <person name="Lajus A."/>
            <person name="Vallenet D."/>
            <person name="Medigue C."/>
            <person name="Fegan M."/>
            <person name="Allen C."/>
            <person name="Prior P."/>
        </authorList>
    </citation>
    <scope>NUCLEOTIDE SEQUENCE</scope>
    <source>
        <strain evidence="3">R24</strain>
    </source>
</reference>
<organism evidence="3">
    <name type="scientific">Ralstonia syzygii R24</name>
    <dbReference type="NCBI Taxonomy" id="907261"/>
    <lineage>
        <taxon>Bacteria</taxon>
        <taxon>Pseudomonadati</taxon>
        <taxon>Pseudomonadota</taxon>
        <taxon>Betaproteobacteria</taxon>
        <taxon>Burkholderiales</taxon>
        <taxon>Burkholderiaceae</taxon>
        <taxon>Ralstonia</taxon>
        <taxon>Ralstonia solanacearum species complex</taxon>
    </lineage>
</organism>
<sequence length="383" mass="43578">MPLRRQLEISADIRASYRRLPFQWFWTWLTGKALPGELQVRRIHPLEPVAWSLIWFLGGLSASVVVLLNGASVFWLLPSMVFTVAGARYIVATTIHHGVHMAIFRSERANRILCEILSTLTVVQAFDSYRQFHVHEHHGRDFSTMGDQDLAAIYTLGLRPGVPVAQMRLILAWQCISPVFHLRYVWGRLKANFIGVPAYRLAMSCAWVACLCGLAGWMGFGVFAIAVLLPLTVLYQICSLLHLVTEHAWVLREAGETVRSSHVNNSHGRFCGSPVPASTLRGTQRVRAWAYWGLIHLLVHLPARLLVVQGSLIVHDWHHRAGADRSWPNAIQRREETIQAEMARGLYTYRDIWGIHHVIDEVLRRISQAPAIEMADELRYRLN</sequence>
<dbReference type="RefSeq" id="WP_230748982.1">
    <property type="nucleotide sequence ID" value="NZ_CP115944.1"/>
</dbReference>
<keyword evidence="1" id="KW-1133">Transmembrane helix</keyword>
<keyword evidence="1" id="KW-0472">Membrane</keyword>
<feature type="transmembrane region" description="Helical" evidence="1">
    <location>
        <begin position="223"/>
        <end position="244"/>
    </location>
</feature>
<reference evidence="3" key="2">
    <citation type="submission" date="2011-04" db="EMBL/GenBank/DDBJ databases">
        <authorList>
            <person name="Genoscope - CEA"/>
        </authorList>
    </citation>
    <scope>NUCLEOTIDE SEQUENCE</scope>
    <source>
        <strain evidence="3">R24</strain>
    </source>
</reference>
<dbReference type="Pfam" id="PF00487">
    <property type="entry name" value="FA_desaturase"/>
    <property type="match status" value="1"/>
</dbReference>
<feature type="transmembrane region" description="Helical" evidence="1">
    <location>
        <begin position="74"/>
        <end position="91"/>
    </location>
</feature>
<dbReference type="AlphaFoldDB" id="G3A1B6"/>
<evidence type="ECO:0000256" key="1">
    <source>
        <dbReference type="SAM" id="Phobius"/>
    </source>
</evidence>
<dbReference type="EMBL" id="FR854086">
    <property type="protein sequence ID" value="CCA85004.1"/>
    <property type="molecule type" value="Genomic_DNA"/>
</dbReference>
<dbReference type="InterPro" id="IPR005804">
    <property type="entry name" value="FA_desaturase_dom"/>
</dbReference>
<accession>G3A1B6</accession>
<name>G3A1B6_9RALS</name>
<feature type="domain" description="Fatty acid desaturase" evidence="2">
    <location>
        <begin position="75"/>
        <end position="261"/>
    </location>
</feature>
<keyword evidence="1" id="KW-0812">Transmembrane</keyword>
<feature type="transmembrane region" description="Helical" evidence="1">
    <location>
        <begin position="49"/>
        <end position="68"/>
    </location>
</feature>